<accession>A0ABT3GQG1</accession>
<dbReference type="NCBIfam" id="TIGR02601">
    <property type="entry name" value="autotrns_rpt"/>
    <property type="match status" value="4"/>
</dbReference>
<name>A0ABT3GQG1_9BACT</name>
<proteinExistence type="predicted"/>
<feature type="signal peptide" evidence="2">
    <location>
        <begin position="1"/>
        <end position="30"/>
    </location>
</feature>
<evidence type="ECO:0000256" key="2">
    <source>
        <dbReference type="SAM" id="SignalP"/>
    </source>
</evidence>
<dbReference type="InterPro" id="IPR011050">
    <property type="entry name" value="Pectin_lyase_fold/virulence"/>
</dbReference>
<comment type="caution">
    <text evidence="3">The sequence shown here is derived from an EMBL/GenBank/DDBJ whole genome shotgun (WGS) entry which is preliminary data.</text>
</comment>
<reference evidence="3 4" key="1">
    <citation type="submission" date="2022-10" db="EMBL/GenBank/DDBJ databases">
        <title>Luteolibacter arcticus strain CCTCC AB 2014275, whole genome shotgun sequencing project.</title>
        <authorList>
            <person name="Zhao G."/>
            <person name="Shen L."/>
        </authorList>
    </citation>
    <scope>NUCLEOTIDE SEQUENCE [LARGE SCALE GENOMIC DNA]</scope>
    <source>
        <strain evidence="3 4">CCTCC AB 2014275</strain>
    </source>
</reference>
<dbReference type="SUPFAM" id="SSF51126">
    <property type="entry name" value="Pectin lyase-like"/>
    <property type="match status" value="1"/>
</dbReference>
<gene>
    <name evidence="3" type="ORF">OKA05_24390</name>
</gene>
<sequence length="1409" mass="138395">MKPRKNSSRPSGHFFTASLATFVATASLHADTLTWDADGLFNNGTLGSTGTWDTTSTVWDDGVADVAWINNATTPNSALFSGTAGTVTIGAAINVDALIFSTSGYTIERGGGQVVTIGGNKLIETGDTGTSTTINAKLTGASVPITGSGTVTFGGTDDNSAFSMVVEPGATAILAKDSTASVHVVGTTGVTISDGAVAKLAGTGGDQIFNNGTVTINGGIFDLNGTSETINNLTGATGTVDNTAAGAAVLTLGSNNGSATYSGTIQNSVGSLGITKIGSGTATLSGTNTYTGATTLSAGSLVLSGAGNNLSGSSATPITLNAGEFRLDNSIDINTDRIPNTQAIALNGGAFLNFIGNEFGATMETVGALTLGTAASSGQARIGMTGTVTNSSTLTMASLTRSAGGVVPLVNGTELGTDSTSDIPRIIVTSPPTLVGTTAAFSTGINGAAKDTAIVPFLVGDVTAATGGAGVITGVVNTFLTHNSTTGLRPLNLEDEFTLNATIAGNNTYITANTAATNDSVNSLVLSGTPTLSITDVTLTNASGSVLFGGTTGTTNITGAGTGALAFGSNEAIVTVNSGVTGVVSAILTGSAGLTKSGTGTLTLSGTNTLSGAFNVNSGTLRLQTSVVASGTGTNNAIPTGATVNVANGSVLNLTNTASGSTPATQLTVNLNNFALNLNGGTSLTVTSSNYGKYNLPGDIKLTGSNTISVTPIRATLALSGVISGTGNLTFSASGAQNSHFLTLSNANTYAGSTGITATNSGATILLSGGADRLPTTTTVTISGSGTNLAQLNLGGQNQTLAGLISAGTAGNAAVVNTGGGTPVLTVNQASGVSTTFSGILGGATALSGTFASVSGNSFGLTKSGLGTQVLGGTNLYTGATLVNAGTLSLTNIAALGASSGVTVANGATLLVDNGASSYTGNLTISGAGVGGVGALNLGSTGANSRFTAGSVTIANGDSAAFGSTRTSAGNIVNNITGGTVGSPVSLSKVGPGILSWESANGYVGTVTVAEGILNLASTSATPITGAVTVNPGATLSLGRTNNQINDSADVSVNGTFDLNNDTNAGAARPRNETIRTLSGASTGIITTTSTVLSTSGINSGRIVTSGTSGMTTFAGVMQDGTRQVLFTKGGAYTQVLTGTNTYTGATTITGGTLSLGATGSVAESASITIGAGAVLNTSDQSFVMAGDQPVTFNVDPSASGSSGRIQAAALDIDGAVVVISPTATLDDGAYVLADYTSLEGAEFASESGVPVGYDIDYGYNGGTQIALVQTSASGYDSWALDKGLDGTNSDELDDPNHNGIANLLEYVLNGDPLNAQSPAEILPTLNASGMNFVFTFTRLVDSAPDTTQTFQYGTNLDVWTSLNISPGTPAAGVVIGTPTGGSPNTQTVTVTVAKGANTKLFGRLQAEK</sequence>
<dbReference type="Proteomes" id="UP001320876">
    <property type="component" value="Unassembled WGS sequence"/>
</dbReference>
<dbReference type="EMBL" id="JAPDDT010000016">
    <property type="protein sequence ID" value="MCW1925719.1"/>
    <property type="molecule type" value="Genomic_DNA"/>
</dbReference>
<keyword evidence="1 2" id="KW-0732">Signal</keyword>
<evidence type="ECO:0000313" key="3">
    <source>
        <dbReference type="EMBL" id="MCW1925719.1"/>
    </source>
</evidence>
<evidence type="ECO:0000256" key="1">
    <source>
        <dbReference type="ARBA" id="ARBA00022729"/>
    </source>
</evidence>
<dbReference type="InterPro" id="IPR013425">
    <property type="entry name" value="Autotrns_rpt"/>
</dbReference>
<feature type="chain" id="PRO_5046350075" evidence="2">
    <location>
        <begin position="31"/>
        <end position="1409"/>
    </location>
</feature>
<keyword evidence="4" id="KW-1185">Reference proteome</keyword>
<dbReference type="Pfam" id="PF12951">
    <property type="entry name" value="PATR"/>
    <property type="match status" value="6"/>
</dbReference>
<protein>
    <submittedName>
        <fullName evidence="3">Autotransporter-associated beta strand repeat-containing protein</fullName>
    </submittedName>
</protein>
<dbReference type="RefSeq" id="WP_264489826.1">
    <property type="nucleotide sequence ID" value="NZ_JAPDDT010000016.1"/>
</dbReference>
<evidence type="ECO:0000313" key="4">
    <source>
        <dbReference type="Proteomes" id="UP001320876"/>
    </source>
</evidence>
<organism evidence="3 4">
    <name type="scientific">Luteolibacter arcticus</name>
    <dbReference type="NCBI Taxonomy" id="1581411"/>
    <lineage>
        <taxon>Bacteria</taxon>
        <taxon>Pseudomonadati</taxon>
        <taxon>Verrucomicrobiota</taxon>
        <taxon>Verrucomicrobiia</taxon>
        <taxon>Verrucomicrobiales</taxon>
        <taxon>Verrucomicrobiaceae</taxon>
        <taxon>Luteolibacter</taxon>
    </lineage>
</organism>